<accession>A0A9P9W915</accession>
<evidence type="ECO:0000313" key="3">
    <source>
        <dbReference type="Proteomes" id="UP000829685"/>
    </source>
</evidence>
<protein>
    <submittedName>
        <fullName evidence="2">Uncharacterized protein</fullName>
    </submittedName>
</protein>
<feature type="region of interest" description="Disordered" evidence="1">
    <location>
        <begin position="83"/>
        <end position="104"/>
    </location>
</feature>
<dbReference type="InterPro" id="IPR053175">
    <property type="entry name" value="DHMBA_Reg_Transcription_Factor"/>
</dbReference>
<keyword evidence="3" id="KW-1185">Reference proteome</keyword>
<evidence type="ECO:0000313" key="2">
    <source>
        <dbReference type="EMBL" id="KAI1852168.1"/>
    </source>
</evidence>
<comment type="caution">
    <text evidence="2">The sequence shown here is derived from an EMBL/GenBank/DDBJ whole genome shotgun (WGS) entry which is preliminary data.</text>
</comment>
<dbReference type="AlphaFoldDB" id="A0A9P9W915"/>
<proteinExistence type="predicted"/>
<reference evidence="2" key="1">
    <citation type="submission" date="2021-03" db="EMBL/GenBank/DDBJ databases">
        <title>Revisited historic fungal species revealed as producer of novel bioactive compounds through whole genome sequencing and comparative genomics.</title>
        <authorList>
            <person name="Vignolle G.A."/>
            <person name="Hochenegger N."/>
            <person name="Mach R.L."/>
            <person name="Mach-Aigner A.R."/>
            <person name="Javad Rahimi M."/>
            <person name="Salim K.A."/>
            <person name="Chan C.M."/>
            <person name="Lim L.B.L."/>
            <person name="Cai F."/>
            <person name="Druzhinina I.S."/>
            <person name="U'Ren J.M."/>
            <person name="Derntl C."/>
        </authorList>
    </citation>
    <scope>NUCLEOTIDE SEQUENCE</scope>
    <source>
        <strain evidence="2">TUCIM 5799</strain>
    </source>
</reference>
<gene>
    <name evidence="2" type="ORF">JX265_013139</name>
</gene>
<name>A0A9P9W915_9PEZI</name>
<dbReference type="PANTHER" id="PTHR38791">
    <property type="entry name" value="ZN(II)2CYS6 TRANSCRIPTION FACTOR (EUROFUNG)-RELATED-RELATED"/>
    <property type="match status" value="1"/>
</dbReference>
<feature type="compositionally biased region" description="Low complexity" evidence="1">
    <location>
        <begin position="87"/>
        <end position="100"/>
    </location>
</feature>
<dbReference type="PANTHER" id="PTHR38791:SF5">
    <property type="entry name" value="TRANSCRIPTION FACTOR DBAG-RELATED"/>
    <property type="match status" value="1"/>
</dbReference>
<dbReference type="OrthoDB" id="3525185at2759"/>
<organism evidence="2 3">
    <name type="scientific">Neoarthrinium moseri</name>
    <dbReference type="NCBI Taxonomy" id="1658444"/>
    <lineage>
        <taxon>Eukaryota</taxon>
        <taxon>Fungi</taxon>
        <taxon>Dikarya</taxon>
        <taxon>Ascomycota</taxon>
        <taxon>Pezizomycotina</taxon>
        <taxon>Sordariomycetes</taxon>
        <taxon>Xylariomycetidae</taxon>
        <taxon>Amphisphaeriales</taxon>
        <taxon>Apiosporaceae</taxon>
        <taxon>Neoarthrinium</taxon>
    </lineage>
</organism>
<sequence>MVSANSAIKLARYAQRPYSCTAPTLRQSVVAVPALPSQHWPSGLQILTNLTTQSCMRCIKAHRVCGGYEDGEFTAFRQYGPQAIDETSPSGSSPSTASTARKCSLPARVPVPNSDVLTEDAIPPETSEEESNELALRAFFYDFCITSPNANISRGYLSSIEALAHRLGPGSDLVKACQIISFASHGKPLNRPSFVTKGEFLYQDLLGSLARTMNQQLPGNFVEARLKSMLLGLYQITMATETDYGHHEAHCGGLIALMKAEQMPLSTLSIGVLPGPLFVGPAQGLDSLLIGFDSLWTRQQAPLSVNDLREIRNESIALDQQFVRWQSSRASGFEPTTMGYVRQAQYGSDVSVGYWPGRIDTYFDLYVAGIWNIFRATRLLLKALIIKLSDAVTNATEPWIMHVLDVNRIFEDLAASIPYHLTENLHEFLGELTTSTEITDPGRSLGGLLLMHPLYVAANISLLSDANKEYLRKCLLWIGAQMGIGQAALLANIHPKAFMEGQWDYPAVRATKDSPAFASYFLLTVGEIIHSSGQRC</sequence>
<dbReference type="EMBL" id="JAFIMR010000063">
    <property type="protein sequence ID" value="KAI1852168.1"/>
    <property type="molecule type" value="Genomic_DNA"/>
</dbReference>
<evidence type="ECO:0000256" key="1">
    <source>
        <dbReference type="SAM" id="MobiDB-lite"/>
    </source>
</evidence>
<dbReference type="Proteomes" id="UP000829685">
    <property type="component" value="Unassembled WGS sequence"/>
</dbReference>